<organism evidence="2 3">
    <name type="scientific">Sphaerisporangium flaviroseum</name>
    <dbReference type="NCBI Taxonomy" id="509199"/>
    <lineage>
        <taxon>Bacteria</taxon>
        <taxon>Bacillati</taxon>
        <taxon>Actinomycetota</taxon>
        <taxon>Actinomycetes</taxon>
        <taxon>Streptosporangiales</taxon>
        <taxon>Streptosporangiaceae</taxon>
        <taxon>Sphaerisporangium</taxon>
    </lineage>
</organism>
<dbReference type="InterPro" id="IPR035985">
    <property type="entry name" value="Ubiquitin-activating_enz"/>
</dbReference>
<accession>A0ABP7HLX0</accession>
<name>A0ABP7HLX0_9ACTN</name>
<dbReference type="GO" id="GO:0016779">
    <property type="term" value="F:nucleotidyltransferase activity"/>
    <property type="evidence" value="ECO:0007669"/>
    <property type="project" value="UniProtKB-KW"/>
</dbReference>
<dbReference type="InterPro" id="IPR045886">
    <property type="entry name" value="ThiF/MoeB/HesA"/>
</dbReference>
<evidence type="ECO:0000313" key="3">
    <source>
        <dbReference type="Proteomes" id="UP001500888"/>
    </source>
</evidence>
<dbReference type="InterPro" id="IPR000594">
    <property type="entry name" value="ThiF_NAD_FAD-bd"/>
</dbReference>
<comment type="caution">
    <text evidence="2">The sequence shown here is derived from an EMBL/GenBank/DDBJ whole genome shotgun (WGS) entry which is preliminary data.</text>
</comment>
<proteinExistence type="predicted"/>
<reference evidence="3" key="1">
    <citation type="journal article" date="2019" name="Int. J. Syst. Evol. Microbiol.">
        <title>The Global Catalogue of Microorganisms (GCM) 10K type strain sequencing project: providing services to taxonomists for standard genome sequencing and annotation.</title>
        <authorList>
            <consortium name="The Broad Institute Genomics Platform"/>
            <consortium name="The Broad Institute Genome Sequencing Center for Infectious Disease"/>
            <person name="Wu L."/>
            <person name="Ma J."/>
        </authorList>
    </citation>
    <scope>NUCLEOTIDE SEQUENCE [LARGE SCALE GENOMIC DNA]</scope>
    <source>
        <strain evidence="3">JCM 16908</strain>
    </source>
</reference>
<evidence type="ECO:0000259" key="1">
    <source>
        <dbReference type="Pfam" id="PF00899"/>
    </source>
</evidence>
<protein>
    <submittedName>
        <fullName evidence="2">ThiF family adenylyltransferase</fullName>
    </submittedName>
</protein>
<keyword evidence="3" id="KW-1185">Reference proteome</keyword>
<gene>
    <name evidence="2" type="ORF">GCM10022226_18050</name>
</gene>
<keyword evidence="2" id="KW-0548">Nucleotidyltransferase</keyword>
<feature type="domain" description="THIF-type NAD/FAD binding fold" evidence="1">
    <location>
        <begin position="118"/>
        <end position="340"/>
    </location>
</feature>
<dbReference type="EMBL" id="BAAAZR010000002">
    <property type="protein sequence ID" value="GAA3799040.1"/>
    <property type="molecule type" value="Genomic_DNA"/>
</dbReference>
<dbReference type="Proteomes" id="UP001500888">
    <property type="component" value="Unassembled WGS sequence"/>
</dbReference>
<dbReference type="PANTHER" id="PTHR10953">
    <property type="entry name" value="UBIQUITIN-ACTIVATING ENZYME E1"/>
    <property type="match status" value="1"/>
</dbReference>
<keyword evidence="2" id="KW-0808">Transferase</keyword>
<sequence>MRFPRVKAEHRPQRYGDGRVRIGGSIYGLAAEIADPDGFAWAALAAMDGTRTPQEIAAHLRETFPGLASDGAAGIVDILMDSGYVEDAAARPPDEFSPAEQERYSRNIAFFRRVDLTPRAHCWEAQARLKHARVLVLGLGGTGSHAAWALAACGVGTIHCVDRDDVELSNLTRQALYREADIGRPKAEVAVARLAEVNSCLDITGERRTVTGERDLAELIEGFDALALCADEPRGREGIRIWANRTCVAAGLPWAIGGYSGPLVSVAAFSPGGPCYECLSAGIEATLPPGLSVDLGGPGAIAPSAGVSGHLTAHAIIALVTGVPAVPGGYVTGMNLIAPDQHVYARHPLRPDCPACGTLPPGAGPPVTGTR</sequence>
<dbReference type="PANTHER" id="PTHR10953:SF102">
    <property type="entry name" value="ADENYLYLTRANSFERASE AND SULFURTRANSFERASE MOCS3"/>
    <property type="match status" value="1"/>
</dbReference>
<dbReference type="Pfam" id="PF00899">
    <property type="entry name" value="ThiF"/>
    <property type="match status" value="1"/>
</dbReference>
<dbReference type="Gene3D" id="3.40.50.720">
    <property type="entry name" value="NAD(P)-binding Rossmann-like Domain"/>
    <property type="match status" value="1"/>
</dbReference>
<evidence type="ECO:0000313" key="2">
    <source>
        <dbReference type="EMBL" id="GAA3799040.1"/>
    </source>
</evidence>
<dbReference type="SUPFAM" id="SSF69572">
    <property type="entry name" value="Activating enzymes of the ubiquitin-like proteins"/>
    <property type="match status" value="1"/>
</dbReference>